<dbReference type="GO" id="GO:0003690">
    <property type="term" value="F:double-stranded DNA binding"/>
    <property type="evidence" value="ECO:0007669"/>
    <property type="project" value="TreeGrafter"/>
</dbReference>
<dbReference type="InterPro" id="IPR005819">
    <property type="entry name" value="H1/H5"/>
</dbReference>
<dbReference type="FunFam" id="1.10.10.10:FF:000140">
    <property type="entry name" value="Histone H1.0"/>
    <property type="match status" value="1"/>
</dbReference>
<dbReference type="PANTHER" id="PTHR11467">
    <property type="entry name" value="HISTONE H1"/>
    <property type="match status" value="1"/>
</dbReference>
<keyword evidence="10" id="KW-1185">Reference proteome</keyword>
<proteinExistence type="inferred from homology"/>
<organism evidence="9 10">
    <name type="scientific">Rhodnius prolixus</name>
    <name type="common">Triatomid bug</name>
    <dbReference type="NCBI Taxonomy" id="13249"/>
    <lineage>
        <taxon>Eukaryota</taxon>
        <taxon>Metazoa</taxon>
        <taxon>Ecdysozoa</taxon>
        <taxon>Arthropoda</taxon>
        <taxon>Hexapoda</taxon>
        <taxon>Insecta</taxon>
        <taxon>Pterygota</taxon>
        <taxon>Neoptera</taxon>
        <taxon>Paraneoptera</taxon>
        <taxon>Hemiptera</taxon>
        <taxon>Heteroptera</taxon>
        <taxon>Panheteroptera</taxon>
        <taxon>Cimicomorpha</taxon>
        <taxon>Reduviidae</taxon>
        <taxon>Triatominae</taxon>
        <taxon>Rhodnius</taxon>
    </lineage>
</organism>
<dbReference type="Proteomes" id="UP000015103">
    <property type="component" value="Unassembled WGS sequence"/>
</dbReference>
<evidence type="ECO:0000256" key="4">
    <source>
        <dbReference type="ARBA" id="ARBA00022454"/>
    </source>
</evidence>
<comment type="subcellular location">
    <subcellularLocation>
        <location evidence="3">Chromosome</location>
    </subcellularLocation>
    <subcellularLocation>
        <location evidence="2 7">Nucleus</location>
    </subcellularLocation>
</comment>
<dbReference type="VEuPathDB" id="VectorBase:RPRC002271"/>
<comment type="function">
    <text evidence="1">Histones H1 are necessary for the condensation of nucleosome chains into higher-order structures.</text>
</comment>
<dbReference type="GO" id="GO:0000786">
    <property type="term" value="C:nucleosome"/>
    <property type="evidence" value="ECO:0007669"/>
    <property type="project" value="InterPro"/>
</dbReference>
<evidence type="ECO:0000256" key="8">
    <source>
        <dbReference type="SAM" id="MobiDB-lite"/>
    </source>
</evidence>
<evidence type="ECO:0000256" key="7">
    <source>
        <dbReference type="RuleBase" id="RU003894"/>
    </source>
</evidence>
<dbReference type="GO" id="GO:0030261">
    <property type="term" value="P:chromosome condensation"/>
    <property type="evidence" value="ECO:0007669"/>
    <property type="project" value="TreeGrafter"/>
</dbReference>
<evidence type="ECO:0000256" key="6">
    <source>
        <dbReference type="ARBA" id="ARBA00023242"/>
    </source>
</evidence>
<dbReference type="HOGENOM" id="CLU_052897_1_2_1"/>
<reference evidence="9" key="1">
    <citation type="submission" date="2015-05" db="UniProtKB">
        <authorList>
            <consortium name="EnsemblMetazoa"/>
        </authorList>
    </citation>
    <scope>IDENTIFICATION</scope>
</reference>
<dbReference type="GO" id="GO:0031492">
    <property type="term" value="F:nucleosomal DNA binding"/>
    <property type="evidence" value="ECO:0007669"/>
    <property type="project" value="TreeGrafter"/>
</dbReference>
<comment type="similarity">
    <text evidence="7">Belongs to the histone H1/H5 family.</text>
</comment>
<keyword evidence="4 7" id="KW-0158">Chromosome</keyword>
<evidence type="ECO:0000256" key="1">
    <source>
        <dbReference type="ARBA" id="ARBA00002809"/>
    </source>
</evidence>
<name>T1HDZ9_RHOPR</name>
<dbReference type="PANTHER" id="PTHR11467:SF20">
    <property type="entry name" value="H15 DOMAIN-CONTAINING PROTEIN-RELATED"/>
    <property type="match status" value="1"/>
</dbReference>
<evidence type="ECO:0000256" key="5">
    <source>
        <dbReference type="ARBA" id="ARBA00023125"/>
    </source>
</evidence>
<dbReference type="Pfam" id="PF00538">
    <property type="entry name" value="Linker_histone"/>
    <property type="match status" value="1"/>
</dbReference>
<dbReference type="Gene3D" id="1.10.10.10">
    <property type="entry name" value="Winged helix-like DNA-binding domain superfamily/Winged helix DNA-binding domain"/>
    <property type="match status" value="1"/>
</dbReference>
<accession>T1HDZ9</accession>
<dbReference type="AlphaFoldDB" id="T1HDZ9"/>
<sequence length="163" mass="17892">MAELLIKPATSRTISRASNKSKSASERKQHPSVSEMVTTAIREMNERNGSSLQAIKKFIYTNYIVDESKISTYIRKFLKAAVESGKLIQTRGKGATGSFKLGKTLKENSEGNQSNDKSIASAMKTLLGVIQNKKKQKKIALALAKLPKYKKAASTLGKKSLKK</sequence>
<dbReference type="eggNOG" id="KOG4012">
    <property type="taxonomic scope" value="Eukaryota"/>
</dbReference>
<dbReference type="InParanoid" id="T1HDZ9"/>
<dbReference type="InterPro" id="IPR036390">
    <property type="entry name" value="WH_DNA-bd_sf"/>
</dbReference>
<dbReference type="PRINTS" id="PR00624">
    <property type="entry name" value="HISTONEH5"/>
</dbReference>
<dbReference type="SUPFAM" id="SSF46785">
    <property type="entry name" value="Winged helix' DNA-binding domain"/>
    <property type="match status" value="1"/>
</dbReference>
<dbReference type="CDD" id="cd00073">
    <property type="entry name" value="H15"/>
    <property type="match status" value="1"/>
</dbReference>
<dbReference type="GO" id="GO:0030527">
    <property type="term" value="F:structural constituent of chromatin"/>
    <property type="evidence" value="ECO:0007669"/>
    <property type="project" value="InterPro"/>
</dbReference>
<dbReference type="PROSITE" id="PS51504">
    <property type="entry name" value="H15"/>
    <property type="match status" value="1"/>
</dbReference>
<evidence type="ECO:0000256" key="3">
    <source>
        <dbReference type="ARBA" id="ARBA00004286"/>
    </source>
</evidence>
<protein>
    <submittedName>
        <fullName evidence="9">H15 domain-containing protein</fullName>
    </submittedName>
</protein>
<dbReference type="SMART" id="SM00526">
    <property type="entry name" value="H15"/>
    <property type="match status" value="1"/>
</dbReference>
<keyword evidence="6 7" id="KW-0539">Nucleus</keyword>
<feature type="compositionally biased region" description="Polar residues" evidence="8">
    <location>
        <begin position="10"/>
        <end position="22"/>
    </location>
</feature>
<dbReference type="STRING" id="13249.T1HDZ9"/>
<keyword evidence="5 7" id="KW-0238">DNA-binding</keyword>
<evidence type="ECO:0000313" key="9">
    <source>
        <dbReference type="EnsemblMetazoa" id="RPRC002271-PA"/>
    </source>
</evidence>
<dbReference type="InterPro" id="IPR036388">
    <property type="entry name" value="WH-like_DNA-bd_sf"/>
</dbReference>
<dbReference type="EnsemblMetazoa" id="RPRC002271-RA">
    <property type="protein sequence ID" value="RPRC002271-PA"/>
    <property type="gene ID" value="RPRC002271"/>
</dbReference>
<dbReference type="InterPro" id="IPR005818">
    <property type="entry name" value="Histone_H1/H5_H15"/>
</dbReference>
<dbReference type="GO" id="GO:0006334">
    <property type="term" value="P:nucleosome assembly"/>
    <property type="evidence" value="ECO:0007669"/>
    <property type="project" value="InterPro"/>
</dbReference>
<evidence type="ECO:0000256" key="2">
    <source>
        <dbReference type="ARBA" id="ARBA00004123"/>
    </source>
</evidence>
<evidence type="ECO:0000313" key="10">
    <source>
        <dbReference type="Proteomes" id="UP000015103"/>
    </source>
</evidence>
<dbReference type="EMBL" id="ACPB03007160">
    <property type="status" value="NOT_ANNOTATED_CDS"/>
    <property type="molecule type" value="Genomic_DNA"/>
</dbReference>
<dbReference type="GO" id="GO:0045910">
    <property type="term" value="P:negative regulation of DNA recombination"/>
    <property type="evidence" value="ECO:0007669"/>
    <property type="project" value="TreeGrafter"/>
</dbReference>
<feature type="region of interest" description="Disordered" evidence="8">
    <location>
        <begin position="1"/>
        <end position="34"/>
    </location>
</feature>
<dbReference type="GO" id="GO:0005634">
    <property type="term" value="C:nucleus"/>
    <property type="evidence" value="ECO:0007669"/>
    <property type="project" value="UniProtKB-SubCell"/>
</dbReference>